<reference evidence="9" key="1">
    <citation type="journal article" date="2023" name="Mol. Phylogenet. Evol.">
        <title>Genome-scale phylogeny and comparative genomics of the fungal order Sordariales.</title>
        <authorList>
            <person name="Hensen N."/>
            <person name="Bonometti L."/>
            <person name="Westerberg I."/>
            <person name="Brannstrom I.O."/>
            <person name="Guillou S."/>
            <person name="Cros-Aarteil S."/>
            <person name="Calhoun S."/>
            <person name="Haridas S."/>
            <person name="Kuo A."/>
            <person name="Mondo S."/>
            <person name="Pangilinan J."/>
            <person name="Riley R."/>
            <person name="LaButti K."/>
            <person name="Andreopoulos B."/>
            <person name="Lipzen A."/>
            <person name="Chen C."/>
            <person name="Yan M."/>
            <person name="Daum C."/>
            <person name="Ng V."/>
            <person name="Clum A."/>
            <person name="Steindorff A."/>
            <person name="Ohm R.A."/>
            <person name="Martin F."/>
            <person name="Silar P."/>
            <person name="Natvig D.O."/>
            <person name="Lalanne C."/>
            <person name="Gautier V."/>
            <person name="Ament-Velasquez S.L."/>
            <person name="Kruys A."/>
            <person name="Hutchinson M.I."/>
            <person name="Powell A.J."/>
            <person name="Barry K."/>
            <person name="Miller A.N."/>
            <person name="Grigoriev I.V."/>
            <person name="Debuchy R."/>
            <person name="Gladieux P."/>
            <person name="Hiltunen Thoren M."/>
            <person name="Johannesson H."/>
        </authorList>
    </citation>
    <scope>NUCLEOTIDE SEQUENCE</scope>
    <source>
        <strain evidence="9">PSN309</strain>
    </source>
</reference>
<dbReference type="Gene3D" id="1.25.40.10">
    <property type="entry name" value="Tetratricopeptide repeat domain"/>
    <property type="match status" value="1"/>
</dbReference>
<keyword evidence="3 7" id="KW-0813">Transport</keyword>
<feature type="region of interest" description="Disordered" evidence="8">
    <location>
        <begin position="1"/>
        <end position="20"/>
    </location>
</feature>
<dbReference type="InterPro" id="IPR011990">
    <property type="entry name" value="TPR-like_helical_dom_sf"/>
</dbReference>
<dbReference type="GO" id="GO:0019905">
    <property type="term" value="F:syntaxin binding"/>
    <property type="evidence" value="ECO:0007669"/>
    <property type="project" value="TreeGrafter"/>
</dbReference>
<evidence type="ECO:0000256" key="8">
    <source>
        <dbReference type="SAM" id="MobiDB-lite"/>
    </source>
</evidence>
<keyword evidence="6 7" id="KW-0472">Membrane</keyword>
<evidence type="ECO:0000313" key="10">
    <source>
        <dbReference type="Proteomes" id="UP001302126"/>
    </source>
</evidence>
<dbReference type="AlphaFoldDB" id="A0AAN6WSH4"/>
<dbReference type="GO" id="GO:0005483">
    <property type="term" value="F:soluble NSF attachment protein activity"/>
    <property type="evidence" value="ECO:0007669"/>
    <property type="project" value="TreeGrafter"/>
</dbReference>
<gene>
    <name evidence="9" type="ORF">QBC35DRAFT_500869</name>
</gene>
<dbReference type="Pfam" id="PF14938">
    <property type="entry name" value="SNAP"/>
    <property type="match status" value="1"/>
</dbReference>
<name>A0AAN6WSH4_9PEZI</name>
<evidence type="ECO:0000256" key="7">
    <source>
        <dbReference type="RuleBase" id="RU367013"/>
    </source>
</evidence>
<dbReference type="CDD" id="cd15832">
    <property type="entry name" value="SNAP"/>
    <property type="match status" value="1"/>
</dbReference>
<dbReference type="GO" id="GO:0006886">
    <property type="term" value="P:intracellular protein transport"/>
    <property type="evidence" value="ECO:0007669"/>
    <property type="project" value="UniProtKB-UniRule"/>
</dbReference>
<evidence type="ECO:0000256" key="4">
    <source>
        <dbReference type="ARBA" id="ARBA00022892"/>
    </source>
</evidence>
<evidence type="ECO:0000256" key="1">
    <source>
        <dbReference type="ARBA" id="ARBA00004170"/>
    </source>
</evidence>
<organism evidence="9 10">
    <name type="scientific">Podospora australis</name>
    <dbReference type="NCBI Taxonomy" id="1536484"/>
    <lineage>
        <taxon>Eukaryota</taxon>
        <taxon>Fungi</taxon>
        <taxon>Dikarya</taxon>
        <taxon>Ascomycota</taxon>
        <taxon>Pezizomycotina</taxon>
        <taxon>Sordariomycetes</taxon>
        <taxon>Sordariomycetidae</taxon>
        <taxon>Sordariales</taxon>
        <taxon>Podosporaceae</taxon>
        <taxon>Podospora</taxon>
    </lineage>
</organism>
<dbReference type="FunFam" id="1.25.40.10:FF:000049">
    <property type="entry name" value="Alpha-soluble NSF attachment protein-like"/>
    <property type="match status" value="1"/>
</dbReference>
<dbReference type="EMBL" id="MU864420">
    <property type="protein sequence ID" value="KAK4186590.1"/>
    <property type="molecule type" value="Genomic_DNA"/>
</dbReference>
<dbReference type="GO" id="GO:0005774">
    <property type="term" value="C:vacuolar membrane"/>
    <property type="evidence" value="ECO:0007669"/>
    <property type="project" value="TreeGrafter"/>
</dbReference>
<comment type="caution">
    <text evidence="9">The sequence shown here is derived from an EMBL/GenBank/DDBJ whole genome shotgun (WGS) entry which is preliminary data.</text>
</comment>
<dbReference type="SUPFAM" id="SSF48452">
    <property type="entry name" value="TPR-like"/>
    <property type="match status" value="1"/>
</dbReference>
<evidence type="ECO:0000256" key="3">
    <source>
        <dbReference type="ARBA" id="ARBA00022448"/>
    </source>
</evidence>
<keyword evidence="4 7" id="KW-0931">ER-Golgi transport</keyword>
<keyword evidence="10" id="KW-1185">Reference proteome</keyword>
<keyword evidence="5 7" id="KW-0653">Protein transport</keyword>
<accession>A0AAN6WSH4</accession>
<dbReference type="InterPro" id="IPR000744">
    <property type="entry name" value="NSF_attach"/>
</dbReference>
<dbReference type="PRINTS" id="PR00448">
    <property type="entry name" value="NSFATTACHMNT"/>
</dbReference>
<dbReference type="PANTHER" id="PTHR13768:SF8">
    <property type="entry name" value="ALPHA-SOLUBLE NSF ATTACHMENT PROTEIN"/>
    <property type="match status" value="1"/>
</dbReference>
<comment type="subcellular location">
    <subcellularLocation>
        <location evidence="1 7">Membrane</location>
        <topology evidence="1 7">Peripheral membrane protein</topology>
    </subcellularLocation>
</comment>
<evidence type="ECO:0000313" key="9">
    <source>
        <dbReference type="EMBL" id="KAK4186590.1"/>
    </source>
</evidence>
<evidence type="ECO:0000256" key="6">
    <source>
        <dbReference type="ARBA" id="ARBA00023136"/>
    </source>
</evidence>
<comment type="similarity">
    <text evidence="2 7">Belongs to the SNAP family.</text>
</comment>
<dbReference type="GO" id="GO:0035494">
    <property type="term" value="P:SNARE complex disassembly"/>
    <property type="evidence" value="ECO:0007669"/>
    <property type="project" value="TreeGrafter"/>
</dbReference>
<dbReference type="GO" id="GO:0031201">
    <property type="term" value="C:SNARE complex"/>
    <property type="evidence" value="ECO:0007669"/>
    <property type="project" value="TreeGrafter"/>
</dbReference>
<evidence type="ECO:0000256" key="5">
    <source>
        <dbReference type="ARBA" id="ARBA00022927"/>
    </source>
</evidence>
<protein>
    <submittedName>
        <fullName evidence="9">Vesicular-fusion protein sec17</fullName>
    </submittedName>
</protein>
<reference evidence="9" key="2">
    <citation type="submission" date="2023-05" db="EMBL/GenBank/DDBJ databases">
        <authorList>
            <consortium name="Lawrence Berkeley National Laboratory"/>
            <person name="Steindorff A."/>
            <person name="Hensen N."/>
            <person name="Bonometti L."/>
            <person name="Westerberg I."/>
            <person name="Brannstrom I.O."/>
            <person name="Guillou S."/>
            <person name="Cros-Aarteil S."/>
            <person name="Calhoun S."/>
            <person name="Haridas S."/>
            <person name="Kuo A."/>
            <person name="Mondo S."/>
            <person name="Pangilinan J."/>
            <person name="Riley R."/>
            <person name="Labutti K."/>
            <person name="Andreopoulos B."/>
            <person name="Lipzen A."/>
            <person name="Chen C."/>
            <person name="Yanf M."/>
            <person name="Daum C."/>
            <person name="Ng V."/>
            <person name="Clum A."/>
            <person name="Ohm R."/>
            <person name="Martin F."/>
            <person name="Silar P."/>
            <person name="Natvig D."/>
            <person name="Lalanne C."/>
            <person name="Gautier V."/>
            <person name="Ament-Velasquez S.L."/>
            <person name="Kruys A."/>
            <person name="Hutchinson M.I."/>
            <person name="Powell A.J."/>
            <person name="Barry K."/>
            <person name="Miller A.N."/>
            <person name="Grigoriev I.V."/>
            <person name="Debuchy R."/>
            <person name="Gladieux P."/>
            <person name="Thoren M.H."/>
            <person name="Johannesson H."/>
        </authorList>
    </citation>
    <scope>NUCLEOTIDE SEQUENCE</scope>
    <source>
        <strain evidence="9">PSN309</strain>
    </source>
</reference>
<evidence type="ECO:0000256" key="2">
    <source>
        <dbReference type="ARBA" id="ARBA00010050"/>
    </source>
</evidence>
<dbReference type="Proteomes" id="UP001302126">
    <property type="component" value="Unassembled WGS sequence"/>
</dbReference>
<comment type="function">
    <text evidence="7">Required for vesicular transport between the endoplasmic reticulum and the Golgi apparatus.</text>
</comment>
<sequence length="293" mass="32914">MALDPQALEEKAKKSLQSASGGFSFFGGGKEDKLQTAADLFVQAGNAYKLAKQNRQAGAAFEQAAKIHRDKLNEPDDAANLMVDAFKVYRKDSPEDAARCIQAAIDRYTSKGNFRRAASHKENQGELYEVELGDRKKAMEAYEEAAGWYEGDGANAIANKLWLKVADIAALEGDYYKAIEQFEKVGFASLENHLMKYSVKEYFFKAGICILATGDMVSARRNLDRYREKDPSFAGQREFQLLSDLTESFEGGDSQAFTDKLYAFDQMGKLDKWKTELFLRIKNQIEEADNEFS</sequence>
<proteinExistence type="inferred from homology"/>
<dbReference type="PANTHER" id="PTHR13768">
    <property type="entry name" value="SOLUBLE NSF ATTACHMENT PROTEIN SNAP"/>
    <property type="match status" value="1"/>
</dbReference>